<sequence>MLPGRHTQGTPAVKYRGFFINDENPALGRWAPRYFGRGHAPGHPNGFNSAFYGKVFETMLRLKANYLWPAVWGRAFAEDDPANHRTATEYGVVMGTSHEAPMMRGIEEWNRHAVAAVRDSAGNIVTPGRDPYGGTGSGASAATAPRSRRTGPTASGAWSPTASRAWSRSACAATATSASPTATAST</sequence>
<dbReference type="PANTHER" id="PTHR37842">
    <property type="match status" value="1"/>
</dbReference>
<evidence type="ECO:0000256" key="1">
    <source>
        <dbReference type="SAM" id="MobiDB-lite"/>
    </source>
</evidence>
<dbReference type="Gene3D" id="3.20.20.520">
    <property type="entry name" value="Glycosyl hydrolase family 115"/>
    <property type="match status" value="1"/>
</dbReference>
<dbReference type="Pfam" id="PF15979">
    <property type="entry name" value="Glyco_hydro_115"/>
    <property type="match status" value="1"/>
</dbReference>
<comment type="caution">
    <text evidence="2">The sequence shown here is derived from an EMBL/GenBank/DDBJ whole genome shotgun (WGS) entry which is preliminary data.</text>
</comment>
<dbReference type="InterPro" id="IPR031924">
    <property type="entry name" value="GH115"/>
</dbReference>
<feature type="compositionally biased region" description="Low complexity" evidence="1">
    <location>
        <begin position="138"/>
        <end position="154"/>
    </location>
</feature>
<dbReference type="GO" id="GO:0016787">
    <property type="term" value="F:hydrolase activity"/>
    <property type="evidence" value="ECO:0007669"/>
    <property type="project" value="UniProtKB-KW"/>
</dbReference>
<dbReference type="EMBL" id="JBHTEY010000004">
    <property type="protein sequence ID" value="MFC7614649.1"/>
    <property type="molecule type" value="Genomic_DNA"/>
</dbReference>
<keyword evidence="2" id="KW-0378">Hydrolase</keyword>
<evidence type="ECO:0000313" key="2">
    <source>
        <dbReference type="EMBL" id="MFC7614649.1"/>
    </source>
</evidence>
<keyword evidence="3" id="KW-1185">Reference proteome</keyword>
<reference evidence="3" key="1">
    <citation type="journal article" date="2019" name="Int. J. Syst. Evol. Microbiol.">
        <title>The Global Catalogue of Microorganisms (GCM) 10K type strain sequencing project: providing services to taxonomists for standard genome sequencing and annotation.</title>
        <authorList>
            <consortium name="The Broad Institute Genomics Platform"/>
            <consortium name="The Broad Institute Genome Sequencing Center for Infectious Disease"/>
            <person name="Wu L."/>
            <person name="Ma J."/>
        </authorList>
    </citation>
    <scope>NUCLEOTIDE SEQUENCE [LARGE SCALE GENOMIC DNA]</scope>
    <source>
        <strain evidence="3">JCM 17695</strain>
    </source>
</reference>
<dbReference type="Proteomes" id="UP001596512">
    <property type="component" value="Unassembled WGS sequence"/>
</dbReference>
<dbReference type="PANTHER" id="PTHR37842:SF2">
    <property type="entry name" value="GYLCOSYL HYDROLASE 115 C-TERMINAL DOMAIN-CONTAINING PROTEIN"/>
    <property type="match status" value="1"/>
</dbReference>
<gene>
    <name evidence="2" type="ORF">ACFQV2_15060</name>
</gene>
<accession>A0ABW2TLW3</accession>
<protein>
    <submittedName>
        <fullName evidence="2">Glycosyl hydrolase 115 family protein</fullName>
    </submittedName>
</protein>
<evidence type="ECO:0000313" key="3">
    <source>
        <dbReference type="Proteomes" id="UP001596512"/>
    </source>
</evidence>
<feature type="compositionally biased region" description="Low complexity" evidence="1">
    <location>
        <begin position="161"/>
        <end position="186"/>
    </location>
</feature>
<dbReference type="InterPro" id="IPR042301">
    <property type="entry name" value="GH115_sf"/>
</dbReference>
<feature type="region of interest" description="Disordered" evidence="1">
    <location>
        <begin position="121"/>
        <end position="186"/>
    </location>
</feature>
<organism evidence="2 3">
    <name type="scientific">Actinokineospora soli</name>
    <dbReference type="NCBI Taxonomy" id="1048753"/>
    <lineage>
        <taxon>Bacteria</taxon>
        <taxon>Bacillati</taxon>
        <taxon>Actinomycetota</taxon>
        <taxon>Actinomycetes</taxon>
        <taxon>Pseudonocardiales</taxon>
        <taxon>Pseudonocardiaceae</taxon>
        <taxon>Actinokineospora</taxon>
    </lineage>
</organism>
<proteinExistence type="predicted"/>
<name>A0ABW2TLW3_9PSEU</name>